<organism evidence="5 8">
    <name type="scientific">Streptococcus suis</name>
    <dbReference type="NCBI Taxonomy" id="1307"/>
    <lineage>
        <taxon>Bacteria</taxon>
        <taxon>Bacillati</taxon>
        <taxon>Bacillota</taxon>
        <taxon>Bacilli</taxon>
        <taxon>Lactobacillales</taxon>
        <taxon>Streptococcaceae</taxon>
        <taxon>Streptococcus</taxon>
    </lineage>
</organism>
<evidence type="ECO:0000313" key="5">
    <source>
        <dbReference type="EMBL" id="TII04385.1"/>
    </source>
</evidence>
<dbReference type="Proteomes" id="UP000306426">
    <property type="component" value="Unassembled WGS sequence"/>
</dbReference>
<proteinExistence type="predicted"/>
<protein>
    <recommendedName>
        <fullName evidence="9">LXG domain-containing protein</fullName>
    </recommendedName>
</protein>
<gene>
    <name evidence="1" type="ORF">A7J08_08970</name>
    <name evidence="5" type="ORF">E8L09_04685</name>
    <name evidence="2" type="ORF">ERS132393_01006</name>
    <name evidence="3" type="ORF">ERS132521_02027</name>
    <name evidence="4" type="ORF">HO898_01485</name>
</gene>
<evidence type="ECO:0000313" key="8">
    <source>
        <dbReference type="Proteomes" id="UP000306426"/>
    </source>
</evidence>
<dbReference type="PATRIC" id="fig|1307.475.peg.1558"/>
<dbReference type="EMBL" id="SSXK01000010">
    <property type="protein sequence ID" value="TII04385.1"/>
    <property type="molecule type" value="Genomic_DNA"/>
</dbReference>
<dbReference type="RefSeq" id="WP_024395741.1">
    <property type="nucleotide sequence ID" value="NZ_JANFLY010000024.1"/>
</dbReference>
<dbReference type="AlphaFoldDB" id="A0A0M9FMR5"/>
<evidence type="ECO:0000313" key="3">
    <source>
        <dbReference type="EMBL" id="CYX87488.1"/>
    </source>
</evidence>
<reference evidence="5 8" key="3">
    <citation type="submission" date="2019-04" db="EMBL/GenBank/DDBJ databases">
        <title>Genome analysis of Streptococcus suis strain WUSS286.</title>
        <authorList>
            <person name="Chen H."/>
            <person name="Gao X."/>
            <person name="Wu Z."/>
        </authorList>
    </citation>
    <scope>NUCLEOTIDE SEQUENCE [LARGE SCALE GENOMIC DNA]</scope>
    <source>
        <strain evidence="5 8">WUSS286</strain>
    </source>
</reference>
<dbReference type="Proteomes" id="UP000323128">
    <property type="component" value="Chromosome"/>
</dbReference>
<reference evidence="6 7" key="1">
    <citation type="submission" date="2016-02" db="EMBL/GenBank/DDBJ databases">
        <authorList>
            <consortium name="Pathogen Informatics"/>
        </authorList>
    </citation>
    <scope>NUCLEOTIDE SEQUENCE [LARGE SCALE GENOMIC DNA]</scope>
    <source>
        <strain evidence="2 7">LSS31</strain>
        <strain evidence="3 6">SS975</strain>
    </source>
</reference>
<evidence type="ECO:0000313" key="7">
    <source>
        <dbReference type="Proteomes" id="UP000072530"/>
    </source>
</evidence>
<dbReference type="EMBL" id="JABLKP010000001">
    <property type="protein sequence ID" value="NQP82442.1"/>
    <property type="molecule type" value="Genomic_DNA"/>
</dbReference>
<dbReference type="EMBL" id="CP017088">
    <property type="protein sequence ID" value="ASW50396.1"/>
    <property type="molecule type" value="Genomic_DNA"/>
</dbReference>
<dbReference type="RefSeq" id="WP_053867385.1">
    <property type="nucleotide sequence ID" value="NZ_CP030010.1"/>
</dbReference>
<dbReference type="SMR" id="A0A0M9FMR5"/>
<dbReference type="Proteomes" id="UP000072353">
    <property type="component" value="Unassembled WGS sequence"/>
</dbReference>
<dbReference type="EMBL" id="FIGG01000002">
    <property type="protein sequence ID" value="CYU58188.1"/>
    <property type="molecule type" value="Genomic_DNA"/>
</dbReference>
<reference evidence="4" key="4">
    <citation type="submission" date="2020-05" db="EMBL/GenBank/DDBJ databases">
        <title>Linking phenotype, genotype and ecology: antimicrobial resistance in the zoonotic pathogen Streptococcus suis.</title>
        <authorList>
            <person name="Hadjirin N.F."/>
            <person name="Miller E.L."/>
            <person name="Murray G.R."/>
            <person name="Yen P.L.K."/>
            <person name="Phuc H.D."/>
            <person name="Wileman T.M."/>
            <person name="Hernandez-Garcia J."/>
            <person name="Williamson S.M."/>
            <person name="Parkhill J."/>
            <person name="Maskell D.J."/>
            <person name="Zhou R."/>
            <person name="Fittipaldi N."/>
            <person name="Gottschalk M."/>
            <person name="Tucker A.D.W."/>
            <person name="Hoa N.T."/>
            <person name="Welch J."/>
            <person name="Weinert L.A."/>
        </authorList>
    </citation>
    <scope>NUCLEOTIDE SEQUENCE</scope>
    <source>
        <strain evidence="4">TMW_SS111</strain>
    </source>
</reference>
<reference evidence="1" key="2">
    <citation type="submission" date="2016-08" db="EMBL/GenBank/DDBJ databases">
        <title>Streptococcus suis SRD478 Genome sequencing and assembly.</title>
        <authorList>
            <person name="Nicholson T.L."/>
            <person name="Bayles D.O."/>
            <person name="Shore S.M."/>
        </authorList>
    </citation>
    <scope>NUCLEOTIDE SEQUENCE [LARGE SCALE GENOMIC DNA]</scope>
    <source>
        <strain evidence="1">SRD478</strain>
    </source>
</reference>
<evidence type="ECO:0000313" key="4">
    <source>
        <dbReference type="EMBL" id="NQP82442.1"/>
    </source>
</evidence>
<evidence type="ECO:0000313" key="1">
    <source>
        <dbReference type="EMBL" id="ASW50396.1"/>
    </source>
</evidence>
<dbReference type="EMBL" id="FILL01000025">
    <property type="protein sequence ID" value="CYX87488.1"/>
    <property type="molecule type" value="Genomic_DNA"/>
</dbReference>
<accession>A0A0M9FMR5</accession>
<dbReference type="Proteomes" id="UP000072530">
    <property type="component" value="Unassembled WGS sequence"/>
</dbReference>
<dbReference type="Proteomes" id="UP000748881">
    <property type="component" value="Unassembled WGS sequence"/>
</dbReference>
<evidence type="ECO:0000313" key="2">
    <source>
        <dbReference type="EMBL" id="CYU58188.1"/>
    </source>
</evidence>
<name>A0A0M9FMR5_STRSU</name>
<sequence>MSDEYLLSCITNSREKLAKYKRVRNTIMSHNLHTQRSLSGLQSYIEHCQKVIDRIDSQDGYGYLANFRDKLADDIKVLKDYRNFVKDSNASFVDLYQTLNAKIGNLNASIANYKSMYNDGKPVWEWVW</sequence>
<evidence type="ECO:0000313" key="6">
    <source>
        <dbReference type="Proteomes" id="UP000072353"/>
    </source>
</evidence>
<evidence type="ECO:0008006" key="9">
    <source>
        <dbReference type="Google" id="ProtNLM"/>
    </source>
</evidence>